<dbReference type="EMBL" id="JABBFW010000008">
    <property type="protein sequence ID" value="NML16167.1"/>
    <property type="molecule type" value="Genomic_DNA"/>
</dbReference>
<dbReference type="InterPro" id="IPR036890">
    <property type="entry name" value="HATPase_C_sf"/>
</dbReference>
<reference evidence="10 11" key="1">
    <citation type="submission" date="2020-04" db="EMBL/GenBank/DDBJ databases">
        <title>Azohydromonas sp. isolated from soil.</title>
        <authorList>
            <person name="Dahal R.H."/>
        </authorList>
    </citation>
    <scope>NUCLEOTIDE SEQUENCE [LARGE SCALE GENOMIC DNA]</scope>
    <source>
        <strain evidence="10 11">G-1-1-14</strain>
    </source>
</reference>
<evidence type="ECO:0000259" key="9">
    <source>
        <dbReference type="PROSITE" id="PS50110"/>
    </source>
</evidence>
<dbReference type="PANTHER" id="PTHR43547:SF2">
    <property type="entry name" value="HYBRID SIGNAL TRANSDUCTION HISTIDINE KINASE C"/>
    <property type="match status" value="1"/>
</dbReference>
<dbReference type="SUPFAM" id="SSF52172">
    <property type="entry name" value="CheY-like"/>
    <property type="match status" value="1"/>
</dbReference>
<comment type="catalytic activity">
    <reaction evidence="1">
        <text>ATP + protein L-histidine = ADP + protein N-phospho-L-histidine.</text>
        <dbReference type="EC" id="2.7.13.3"/>
    </reaction>
</comment>
<evidence type="ECO:0000256" key="4">
    <source>
        <dbReference type="ARBA" id="ARBA00022679"/>
    </source>
</evidence>
<evidence type="ECO:0000256" key="5">
    <source>
        <dbReference type="ARBA" id="ARBA00022777"/>
    </source>
</evidence>
<evidence type="ECO:0000259" key="8">
    <source>
        <dbReference type="PROSITE" id="PS50109"/>
    </source>
</evidence>
<dbReference type="Gene3D" id="3.30.565.10">
    <property type="entry name" value="Histidine kinase-like ATPase, C-terminal domain"/>
    <property type="match status" value="1"/>
</dbReference>
<comment type="caution">
    <text evidence="10">The sequence shown here is derived from an EMBL/GenBank/DDBJ whole genome shotgun (WGS) entry which is preliminary data.</text>
</comment>
<dbReference type="Gene3D" id="3.40.50.2300">
    <property type="match status" value="1"/>
</dbReference>
<accession>A0A848F7T3</accession>
<keyword evidence="4" id="KW-0808">Transferase</keyword>
<dbReference type="CDD" id="cd00075">
    <property type="entry name" value="HATPase"/>
    <property type="match status" value="1"/>
</dbReference>
<evidence type="ECO:0000256" key="1">
    <source>
        <dbReference type="ARBA" id="ARBA00000085"/>
    </source>
</evidence>
<dbReference type="InterPro" id="IPR003594">
    <property type="entry name" value="HATPase_dom"/>
</dbReference>
<evidence type="ECO:0000256" key="7">
    <source>
        <dbReference type="PROSITE-ProRule" id="PRU00169"/>
    </source>
</evidence>
<dbReference type="InterPro" id="IPR036097">
    <property type="entry name" value="HisK_dim/P_sf"/>
</dbReference>
<evidence type="ECO:0000313" key="11">
    <source>
        <dbReference type="Proteomes" id="UP000574067"/>
    </source>
</evidence>
<dbReference type="InterPro" id="IPR005467">
    <property type="entry name" value="His_kinase_dom"/>
</dbReference>
<organism evidence="10 11">
    <name type="scientific">Azohydromonas caseinilytica</name>
    <dbReference type="NCBI Taxonomy" id="2728836"/>
    <lineage>
        <taxon>Bacteria</taxon>
        <taxon>Pseudomonadati</taxon>
        <taxon>Pseudomonadota</taxon>
        <taxon>Betaproteobacteria</taxon>
        <taxon>Burkholderiales</taxon>
        <taxon>Sphaerotilaceae</taxon>
        <taxon>Azohydromonas</taxon>
    </lineage>
</organism>
<dbReference type="PANTHER" id="PTHR43547">
    <property type="entry name" value="TWO-COMPONENT HISTIDINE KINASE"/>
    <property type="match status" value="1"/>
</dbReference>
<dbReference type="Gene3D" id="3.30.450.20">
    <property type="entry name" value="PAS domain"/>
    <property type="match status" value="1"/>
</dbReference>
<name>A0A848F7T3_9BURK</name>
<dbReference type="SMART" id="SM00387">
    <property type="entry name" value="HATPase_c"/>
    <property type="match status" value="1"/>
</dbReference>
<proteinExistence type="predicted"/>
<evidence type="ECO:0000256" key="2">
    <source>
        <dbReference type="ARBA" id="ARBA00012438"/>
    </source>
</evidence>
<dbReference type="SUPFAM" id="SSF55785">
    <property type="entry name" value="PYP-like sensor domain (PAS domain)"/>
    <property type="match status" value="1"/>
</dbReference>
<dbReference type="Pfam" id="PF13188">
    <property type="entry name" value="PAS_8"/>
    <property type="match status" value="1"/>
</dbReference>
<feature type="domain" description="Histidine kinase" evidence="8">
    <location>
        <begin position="247"/>
        <end position="466"/>
    </location>
</feature>
<dbReference type="InterPro" id="IPR001789">
    <property type="entry name" value="Sig_transdc_resp-reg_receiver"/>
</dbReference>
<dbReference type="Pfam" id="PF02518">
    <property type="entry name" value="HATPase_c"/>
    <property type="match status" value="1"/>
</dbReference>
<dbReference type="AlphaFoldDB" id="A0A848F7T3"/>
<evidence type="ECO:0000256" key="3">
    <source>
        <dbReference type="ARBA" id="ARBA00022553"/>
    </source>
</evidence>
<dbReference type="GO" id="GO:0000155">
    <property type="term" value="F:phosphorelay sensor kinase activity"/>
    <property type="evidence" value="ECO:0007669"/>
    <property type="project" value="InterPro"/>
</dbReference>
<feature type="modified residue" description="4-aspartylphosphate" evidence="7">
    <location>
        <position position="53"/>
    </location>
</feature>
<keyword evidence="11" id="KW-1185">Reference proteome</keyword>
<keyword evidence="3 7" id="KW-0597">Phosphoprotein</keyword>
<dbReference type="Proteomes" id="UP000574067">
    <property type="component" value="Unassembled WGS sequence"/>
</dbReference>
<dbReference type="InterPro" id="IPR000014">
    <property type="entry name" value="PAS"/>
</dbReference>
<keyword evidence="6" id="KW-0902">Two-component regulatory system</keyword>
<dbReference type="SUPFAM" id="SSF55874">
    <property type="entry name" value="ATPase domain of HSP90 chaperone/DNA topoisomerase II/histidine kinase"/>
    <property type="match status" value="1"/>
</dbReference>
<feature type="domain" description="Response regulatory" evidence="9">
    <location>
        <begin position="4"/>
        <end position="120"/>
    </location>
</feature>
<dbReference type="CDD" id="cd00082">
    <property type="entry name" value="HisKA"/>
    <property type="match status" value="1"/>
</dbReference>
<evidence type="ECO:0000313" key="10">
    <source>
        <dbReference type="EMBL" id="NML16167.1"/>
    </source>
</evidence>
<dbReference type="FunFam" id="1.10.287.130:FF:000001">
    <property type="entry name" value="Two-component sensor histidine kinase"/>
    <property type="match status" value="1"/>
</dbReference>
<dbReference type="InterPro" id="IPR035965">
    <property type="entry name" value="PAS-like_dom_sf"/>
</dbReference>
<dbReference type="EC" id="2.7.13.3" evidence="2"/>
<evidence type="ECO:0000256" key="6">
    <source>
        <dbReference type="ARBA" id="ARBA00023012"/>
    </source>
</evidence>
<dbReference type="RefSeq" id="WP_169161057.1">
    <property type="nucleotide sequence ID" value="NZ_JABBFW010000008.1"/>
</dbReference>
<dbReference type="Pfam" id="PF00512">
    <property type="entry name" value="HisKA"/>
    <property type="match status" value="1"/>
</dbReference>
<dbReference type="SMART" id="SM00388">
    <property type="entry name" value="HisKA"/>
    <property type="match status" value="1"/>
</dbReference>
<dbReference type="PROSITE" id="PS50110">
    <property type="entry name" value="RESPONSE_REGULATORY"/>
    <property type="match status" value="1"/>
</dbReference>
<keyword evidence="5" id="KW-0418">Kinase</keyword>
<dbReference type="Pfam" id="PF00072">
    <property type="entry name" value="Response_reg"/>
    <property type="match status" value="1"/>
</dbReference>
<dbReference type="InterPro" id="IPR004358">
    <property type="entry name" value="Sig_transdc_His_kin-like_C"/>
</dbReference>
<dbReference type="InterPro" id="IPR003661">
    <property type="entry name" value="HisK_dim/P_dom"/>
</dbReference>
<gene>
    <name evidence="10" type="ORF">HHL10_14390</name>
</gene>
<sequence length="482" mass="52055">MQLQILVVDDIAESRRALCALVTELGHVACGVASGEAALAQMHCSRPDLVLLDLLMPDMDGFEVTRRMRGLDGGRWLPVIVTSALQGEEHFIHALENGADDFLARPVSPGLLRAKLRHYGDVLGLQAQIATLAQRQSDILDNILDPVLTLDAAGRVEELNRAALTLADLDGRPLAAGVSCRSVFGVELDELLAQRECRLRRVGGDEFVAELGLSEWHEHQRVHFTLVLRDLTEQRQVERMKDEFLATVSHELRTPLTSVLGAVGLLAGGAAGALPAPALSLLEVAKRNGTRLSRLIDDILDLTKLEGDRLVLHLRPQPLAPLLREALAANQAYAERAGVRLAAEGLDGAAAEVRLDADRFQQVMANLLSNAIKHSPQGEAVQVALAASPEGVRVSVRDRGPGIDPRFRTRMFEKFSQADGTDRRAQGGTGLGLYITRMLVERMGGRISADEAAVGASFSLWFPSGTVARPATAGAPRQEKEA</sequence>
<dbReference type="SUPFAM" id="SSF47384">
    <property type="entry name" value="Homodimeric domain of signal transducing histidine kinase"/>
    <property type="match status" value="1"/>
</dbReference>
<dbReference type="Gene3D" id="1.10.287.130">
    <property type="match status" value="1"/>
</dbReference>
<protein>
    <recommendedName>
        <fullName evidence="2">histidine kinase</fullName>
        <ecNumber evidence="2">2.7.13.3</ecNumber>
    </recommendedName>
</protein>
<dbReference type="PROSITE" id="PS50109">
    <property type="entry name" value="HIS_KIN"/>
    <property type="match status" value="1"/>
</dbReference>
<dbReference type="SMART" id="SM00448">
    <property type="entry name" value="REC"/>
    <property type="match status" value="1"/>
</dbReference>
<dbReference type="InterPro" id="IPR011006">
    <property type="entry name" value="CheY-like_superfamily"/>
</dbReference>
<dbReference type="PRINTS" id="PR00344">
    <property type="entry name" value="BCTRLSENSOR"/>
</dbReference>